<feature type="transmembrane region" description="Helical" evidence="6">
    <location>
        <begin position="100"/>
        <end position="126"/>
    </location>
</feature>
<evidence type="ECO:0000259" key="7">
    <source>
        <dbReference type="Pfam" id="PF09335"/>
    </source>
</evidence>
<feature type="transmembrane region" description="Helical" evidence="6">
    <location>
        <begin position="153"/>
        <end position="178"/>
    </location>
</feature>
<feature type="transmembrane region" description="Helical" evidence="6">
    <location>
        <begin position="65"/>
        <end position="88"/>
    </location>
</feature>
<proteinExistence type="inferred from homology"/>
<keyword evidence="2 6" id="KW-1003">Cell membrane</keyword>
<comment type="similarity">
    <text evidence="6">Belongs to the TVP38/TMEM64 family.</text>
</comment>
<comment type="subcellular location">
    <subcellularLocation>
        <location evidence="1 6">Cell membrane</location>
        <topology evidence="1 6">Multi-pass membrane protein</topology>
    </subcellularLocation>
</comment>
<feature type="domain" description="VTT" evidence="7">
    <location>
        <begin position="91"/>
        <end position="205"/>
    </location>
</feature>
<feature type="transmembrane region" description="Helical" evidence="6">
    <location>
        <begin position="185"/>
        <end position="207"/>
    </location>
</feature>
<sequence length="255" mass="26576">MAPPTTPDPLPASPPAFPSAAPSWRRFLPLGVVLTALVAFFALGLDQQISYQGLAANRQALNDLVAAHRGLALLVFVAVYAGLVAVSVPGATVLTLAGGFLFGTLLGGAAVVVAATLGAVGIFLVARTALGDGLRRRAGPWLGRLEDGFRENAVSYMLVLRLVPLFPFFLVNLVPAFLGVRLRDYAVGTVVGILPGSFVYASVGAGLGAVFDAGRLPGPEDLGRIEYIAPLAGLALLSLLPVLYRRLRRRPAPTS</sequence>
<evidence type="ECO:0000256" key="4">
    <source>
        <dbReference type="ARBA" id="ARBA00022989"/>
    </source>
</evidence>
<dbReference type="RefSeq" id="WP_377359026.1">
    <property type="nucleotide sequence ID" value="NZ_JBHTCM010000010.1"/>
</dbReference>
<evidence type="ECO:0000256" key="6">
    <source>
        <dbReference type="RuleBase" id="RU366058"/>
    </source>
</evidence>
<dbReference type="InterPro" id="IPR015414">
    <property type="entry name" value="TMEM64"/>
</dbReference>
<dbReference type="EMBL" id="JBHTCM010000010">
    <property type="protein sequence ID" value="MFC7333748.1"/>
    <property type="molecule type" value="Genomic_DNA"/>
</dbReference>
<comment type="caution">
    <text evidence="8">The sequence shown here is derived from an EMBL/GenBank/DDBJ whole genome shotgun (WGS) entry which is preliminary data.</text>
</comment>
<dbReference type="PANTHER" id="PTHR12677:SF59">
    <property type="entry name" value="GOLGI APPARATUS MEMBRANE PROTEIN TVP38-RELATED"/>
    <property type="match status" value="1"/>
</dbReference>
<evidence type="ECO:0000256" key="5">
    <source>
        <dbReference type="ARBA" id="ARBA00023136"/>
    </source>
</evidence>
<keyword evidence="5 6" id="KW-0472">Membrane</keyword>
<keyword evidence="3 6" id="KW-0812">Transmembrane</keyword>
<gene>
    <name evidence="8" type="ORF">ACFQPS_11280</name>
</gene>
<evidence type="ECO:0000256" key="2">
    <source>
        <dbReference type="ARBA" id="ARBA00022475"/>
    </source>
</evidence>
<keyword evidence="9" id="KW-1185">Reference proteome</keyword>
<reference evidence="9" key="1">
    <citation type="journal article" date="2019" name="Int. J. Syst. Evol. Microbiol.">
        <title>The Global Catalogue of Microorganisms (GCM) 10K type strain sequencing project: providing services to taxonomists for standard genome sequencing and annotation.</title>
        <authorList>
            <consortium name="The Broad Institute Genomics Platform"/>
            <consortium name="The Broad Institute Genome Sequencing Center for Infectious Disease"/>
            <person name="Wu L."/>
            <person name="Ma J."/>
        </authorList>
    </citation>
    <scope>NUCLEOTIDE SEQUENCE [LARGE SCALE GENOMIC DNA]</scope>
    <source>
        <strain evidence="9">CGMCC 1.16275</strain>
    </source>
</reference>
<feature type="transmembrane region" description="Helical" evidence="6">
    <location>
        <begin position="27"/>
        <end position="45"/>
    </location>
</feature>
<evidence type="ECO:0000313" key="8">
    <source>
        <dbReference type="EMBL" id="MFC7333748.1"/>
    </source>
</evidence>
<dbReference type="Proteomes" id="UP001596456">
    <property type="component" value="Unassembled WGS sequence"/>
</dbReference>
<accession>A0ABW2KX98</accession>
<evidence type="ECO:0000256" key="1">
    <source>
        <dbReference type="ARBA" id="ARBA00004651"/>
    </source>
</evidence>
<keyword evidence="4 6" id="KW-1133">Transmembrane helix</keyword>
<evidence type="ECO:0000256" key="3">
    <source>
        <dbReference type="ARBA" id="ARBA00022692"/>
    </source>
</evidence>
<evidence type="ECO:0000313" key="9">
    <source>
        <dbReference type="Proteomes" id="UP001596456"/>
    </source>
</evidence>
<name>A0ABW2KX98_9PROT</name>
<dbReference type="PANTHER" id="PTHR12677">
    <property type="entry name" value="GOLGI APPARATUS MEMBRANE PROTEIN TVP38-RELATED"/>
    <property type="match status" value="1"/>
</dbReference>
<dbReference type="Pfam" id="PF09335">
    <property type="entry name" value="VTT_dom"/>
    <property type="match status" value="1"/>
</dbReference>
<organism evidence="8 9">
    <name type="scientific">Rhodocista pekingensis</name>
    <dbReference type="NCBI Taxonomy" id="201185"/>
    <lineage>
        <taxon>Bacteria</taxon>
        <taxon>Pseudomonadati</taxon>
        <taxon>Pseudomonadota</taxon>
        <taxon>Alphaproteobacteria</taxon>
        <taxon>Rhodospirillales</taxon>
        <taxon>Azospirillaceae</taxon>
        <taxon>Rhodocista</taxon>
    </lineage>
</organism>
<dbReference type="InterPro" id="IPR032816">
    <property type="entry name" value="VTT_dom"/>
</dbReference>
<protein>
    <recommendedName>
        <fullName evidence="6">TVP38/TMEM64 family membrane protein</fullName>
    </recommendedName>
</protein>
<feature type="transmembrane region" description="Helical" evidence="6">
    <location>
        <begin position="227"/>
        <end position="244"/>
    </location>
</feature>